<evidence type="ECO:0000313" key="2">
    <source>
        <dbReference type="EMBL" id="BAF23436.2"/>
    </source>
</evidence>
<evidence type="ECO:0000259" key="1">
    <source>
        <dbReference type="Pfam" id="PF13966"/>
    </source>
</evidence>
<reference evidence="3" key="2">
    <citation type="journal article" date="2008" name="Nucleic Acids Res.">
        <title>The rice annotation project database (RAP-DB): 2008 update.</title>
        <authorList>
            <consortium name="The rice annotation project (RAP)"/>
        </authorList>
    </citation>
    <scope>GENOME REANNOTATION</scope>
    <source>
        <strain evidence="3">cv. Nipponbare</strain>
    </source>
</reference>
<dbReference type="InterPro" id="IPR026960">
    <property type="entry name" value="RVT-Znf"/>
</dbReference>
<dbReference type="EMBL" id="AP008214">
    <property type="protein sequence ID" value="BAF23436.2"/>
    <property type="molecule type" value="Genomic_DNA"/>
</dbReference>
<dbReference type="Pfam" id="PF13966">
    <property type="entry name" value="zf-RVT"/>
    <property type="match status" value="1"/>
</dbReference>
<reference evidence="2 3" key="1">
    <citation type="journal article" date="2005" name="Nature">
        <title>The map-based sequence of the rice genome.</title>
        <authorList>
            <consortium name="International rice genome sequencing project (IRGSP)"/>
            <person name="Matsumoto T."/>
            <person name="Wu J."/>
            <person name="Kanamori H."/>
            <person name="Katayose Y."/>
            <person name="Fujisawa M."/>
            <person name="Namiki N."/>
            <person name="Mizuno H."/>
            <person name="Yamamoto K."/>
            <person name="Antonio B.A."/>
            <person name="Baba T."/>
            <person name="Sakata K."/>
            <person name="Nagamura Y."/>
            <person name="Aoki H."/>
            <person name="Arikawa K."/>
            <person name="Arita K."/>
            <person name="Bito T."/>
            <person name="Chiden Y."/>
            <person name="Fujitsuka N."/>
            <person name="Fukunaka R."/>
            <person name="Hamada M."/>
            <person name="Harada C."/>
            <person name="Hayashi A."/>
            <person name="Hijishita S."/>
            <person name="Honda M."/>
            <person name="Hosokawa S."/>
            <person name="Ichikawa Y."/>
            <person name="Idonuma A."/>
            <person name="Iijima M."/>
            <person name="Ikeda M."/>
            <person name="Ikeno M."/>
            <person name="Ito K."/>
            <person name="Ito S."/>
            <person name="Ito T."/>
            <person name="Ito Y."/>
            <person name="Ito Y."/>
            <person name="Iwabuchi A."/>
            <person name="Kamiya K."/>
            <person name="Karasawa W."/>
            <person name="Kurita K."/>
            <person name="Katagiri S."/>
            <person name="Kikuta A."/>
            <person name="Kobayashi H."/>
            <person name="Kobayashi N."/>
            <person name="Machita K."/>
            <person name="Maehara T."/>
            <person name="Masukawa M."/>
            <person name="Mizubayashi T."/>
            <person name="Mukai Y."/>
            <person name="Nagasaki H."/>
            <person name="Nagata Y."/>
            <person name="Naito S."/>
            <person name="Nakashima M."/>
            <person name="Nakama Y."/>
            <person name="Nakamichi Y."/>
            <person name="Nakamura M."/>
            <person name="Meguro A."/>
            <person name="Negishi M."/>
            <person name="Ohta I."/>
            <person name="Ohta T."/>
            <person name="Okamoto M."/>
            <person name="Ono N."/>
            <person name="Saji S."/>
            <person name="Sakaguchi M."/>
            <person name="Sakai K."/>
            <person name="Shibata M."/>
            <person name="Shimokawa T."/>
            <person name="Song J."/>
            <person name="Takazaki Y."/>
            <person name="Terasawa K."/>
            <person name="Tsugane M."/>
            <person name="Tsuji K."/>
            <person name="Ueda S."/>
            <person name="Waki K."/>
            <person name="Yamagata H."/>
            <person name="Yamamoto M."/>
            <person name="Yamamoto S."/>
            <person name="Yamane H."/>
            <person name="Yoshiki S."/>
            <person name="Yoshihara R."/>
            <person name="Yukawa K."/>
            <person name="Zhong H."/>
            <person name="Yano M."/>
            <person name="Yuan Q."/>
            <person name="Ouyang S."/>
            <person name="Liu J."/>
            <person name="Jones K.M."/>
            <person name="Gansberger K."/>
            <person name="Moffat K."/>
            <person name="Hill J."/>
            <person name="Bera J."/>
            <person name="Fadrosh D."/>
            <person name="Jin S."/>
            <person name="Johri S."/>
            <person name="Kim M."/>
            <person name="Overton L."/>
            <person name="Reardon M."/>
            <person name="Tsitrin T."/>
            <person name="Vuong H."/>
            <person name="Weaver B."/>
            <person name="Ciecko A."/>
            <person name="Tallon L."/>
            <person name="Jackson J."/>
            <person name="Pai G."/>
            <person name="Aken S.V."/>
            <person name="Utterback T."/>
            <person name="Reidmuller S."/>
            <person name="Feldblyum T."/>
            <person name="Hsiao J."/>
            <person name="Zismann V."/>
            <person name="Iobst S."/>
            <person name="de Vazeille A.R."/>
            <person name="Buell C.R."/>
            <person name="Ying K."/>
            <person name="Li Y."/>
            <person name="Lu T."/>
            <person name="Huang Y."/>
            <person name="Zhao Q."/>
            <person name="Feng Q."/>
            <person name="Zhang L."/>
            <person name="Zhu J."/>
            <person name="Weng Q."/>
            <person name="Mu J."/>
            <person name="Lu Y."/>
            <person name="Fan D."/>
            <person name="Liu Y."/>
            <person name="Guan J."/>
            <person name="Zhang Y."/>
            <person name="Yu S."/>
            <person name="Liu X."/>
            <person name="Zhang Y."/>
            <person name="Hong G."/>
            <person name="Han B."/>
            <person name="Choisne N."/>
            <person name="Demange N."/>
            <person name="Orjeda G."/>
            <person name="Samain S."/>
            <person name="Cattolico L."/>
            <person name="Pelletier E."/>
            <person name="Couloux A."/>
            <person name="Segurens B."/>
            <person name="Wincker P."/>
            <person name="D'Hont A."/>
            <person name="Scarpelli C."/>
            <person name="Weissenbach J."/>
            <person name="Salanoubat M."/>
            <person name="Quetier F."/>
            <person name="Yu Y."/>
            <person name="Kim H.R."/>
            <person name="Rambo T."/>
            <person name="Currie J."/>
            <person name="Collura K."/>
            <person name="Luo M."/>
            <person name="Yang T."/>
            <person name="Ammiraju J.S.S."/>
            <person name="Engler F."/>
            <person name="Soderlund C."/>
            <person name="Wing R.A."/>
            <person name="Palmer L.E."/>
            <person name="de la Bastide M."/>
            <person name="Spiegel L."/>
            <person name="Nascimento L."/>
            <person name="Zutavern T."/>
            <person name="O'Shaughnessy A."/>
            <person name="Dike S."/>
            <person name="Dedhia N."/>
            <person name="Preston R."/>
            <person name="Balija V."/>
            <person name="McCombie W.R."/>
            <person name="Chow T."/>
            <person name="Chen H."/>
            <person name="Chung M."/>
            <person name="Chen C."/>
            <person name="Shaw J."/>
            <person name="Wu H."/>
            <person name="Hsiao K."/>
            <person name="Chao Y."/>
            <person name="Chu M."/>
            <person name="Cheng C."/>
            <person name="Hour A."/>
            <person name="Lee P."/>
            <person name="Lin S."/>
            <person name="Lin Y."/>
            <person name="Liou J."/>
            <person name="Liu S."/>
            <person name="Hsing Y."/>
            <person name="Raghuvanshi S."/>
            <person name="Mohanty A."/>
            <person name="Bharti A.K."/>
            <person name="Gaur A."/>
            <person name="Gupta V."/>
            <person name="Kumar D."/>
            <person name="Ravi V."/>
            <person name="Vij S."/>
            <person name="Kapur A."/>
            <person name="Khurana P."/>
            <person name="Khurana P."/>
            <person name="Khurana J.P."/>
            <person name="Tyagi A.K."/>
            <person name="Gaikwad K."/>
            <person name="Singh A."/>
            <person name="Dalal V."/>
            <person name="Srivastava S."/>
            <person name="Dixit A."/>
            <person name="Pal A.K."/>
            <person name="Ghazi I.A."/>
            <person name="Yadav M."/>
            <person name="Pandit A."/>
            <person name="Bhargava A."/>
            <person name="Sureshbabu K."/>
            <person name="Batra K."/>
            <person name="Sharma T.R."/>
            <person name="Mohapatra T."/>
            <person name="Singh N.K."/>
            <person name="Messing J."/>
            <person name="Nelson A.B."/>
            <person name="Fuks G."/>
            <person name="Kavchok S."/>
            <person name="Keizer G."/>
            <person name="Linton E."/>
            <person name="Llaca V."/>
            <person name="Song R."/>
            <person name="Tanyolac B."/>
            <person name="Young S."/>
            <person name="Ho-Il K."/>
            <person name="Hahn J.H."/>
            <person name="Sangsakoo G."/>
            <person name="Vanavichit A."/>
            <person name="de Mattos Luiz.A.T."/>
            <person name="Zimmer P.D."/>
            <person name="Malone G."/>
            <person name="Dellagostin O."/>
            <person name="de Oliveira A.C."/>
            <person name="Bevan M."/>
            <person name="Bancroft I."/>
            <person name="Minx P."/>
            <person name="Cordum H."/>
            <person name="Wilson R."/>
            <person name="Cheng Z."/>
            <person name="Jin W."/>
            <person name="Jiang J."/>
            <person name="Leong S.A."/>
            <person name="Iwama H."/>
            <person name="Gojobori T."/>
            <person name="Itoh T."/>
            <person name="Niimura Y."/>
            <person name="Fujii Y."/>
            <person name="Habara T."/>
            <person name="Sakai H."/>
            <person name="Sato Y."/>
            <person name="Wilson G."/>
            <person name="Kumar K."/>
            <person name="McCouch S."/>
            <person name="Juretic N."/>
            <person name="Hoen D."/>
            <person name="Wright S."/>
            <person name="Bruskiewich R."/>
            <person name="Bureau T."/>
            <person name="Miyao A."/>
            <person name="Hirochika H."/>
            <person name="Nishikawa T."/>
            <person name="Kadowaki K."/>
            <person name="Sugiura M."/>
            <person name="Burr B."/>
            <person name="Sasaki T."/>
        </authorList>
    </citation>
    <scope>NUCLEOTIDE SEQUENCE [LARGE SCALE GENOMIC DNA]</scope>
    <source>
        <strain evidence="3">cv. Nipponbare</strain>
    </source>
</reference>
<dbReference type="PANTHER" id="PTHR33116:SF87">
    <property type="entry name" value="OS01G0158850 PROTEIN"/>
    <property type="match status" value="1"/>
</dbReference>
<dbReference type="AlphaFoldDB" id="Q0J6H9"/>
<feature type="domain" description="Reverse transcriptase zinc-binding" evidence="1">
    <location>
        <begin position="292"/>
        <end position="366"/>
    </location>
</feature>
<dbReference type="Proteomes" id="UP000000763">
    <property type="component" value="Chromosome 8"/>
</dbReference>
<dbReference type="KEGG" id="dosa:Os08g0318600"/>
<protein>
    <submittedName>
        <fullName evidence="2">Os08g0318600 protein</fullName>
    </submittedName>
</protein>
<organism evidence="2 3">
    <name type="scientific">Oryza sativa subsp. japonica</name>
    <name type="common">Rice</name>
    <dbReference type="NCBI Taxonomy" id="39947"/>
    <lineage>
        <taxon>Eukaryota</taxon>
        <taxon>Viridiplantae</taxon>
        <taxon>Streptophyta</taxon>
        <taxon>Embryophyta</taxon>
        <taxon>Tracheophyta</taxon>
        <taxon>Spermatophyta</taxon>
        <taxon>Magnoliopsida</taxon>
        <taxon>Liliopsida</taxon>
        <taxon>Poales</taxon>
        <taxon>Poaceae</taxon>
        <taxon>BOP clade</taxon>
        <taxon>Oryzoideae</taxon>
        <taxon>Oryzeae</taxon>
        <taxon>Oryzinae</taxon>
        <taxon>Oryza</taxon>
        <taxon>Oryza sativa</taxon>
    </lineage>
</organism>
<proteinExistence type="predicted"/>
<name>Q0J6H9_ORYSJ</name>
<sequence length="373" mass="42440">MALDPLSPMLFILVMDVLNSVVMLLLKADNVVMFLRPTVNNITIIKQLLDVFGHASGLVTNLQKSSVTPIQCKEEDLEIISNLLSCGVKEFPCTYLGLSLNIKKSSKAKLQFLVDKVADNLPTWKASLMNRAGRLTTVCRPPMYGGLGIHNLELMNWVLRIRWLWLQKTDGARAWQGLDLQVPSNAHVMFNMAMETMVGNGQSILFWSERWIQGRTAEVAANLINLVQKKDIKNHIVAQALENHRWTTEIRGALPVQVIVEYLHLWDLVAEVELQDGISDQYHWKLDKTGEYTCKSAYKCLFVGTVRIAPWRKIWKNWAPLRCKLFPWLVFNKRCRPADQLASRGLSHPSACPLCDQTEETIHHLLSLDKFGI</sequence>
<dbReference type="PANTHER" id="PTHR33116">
    <property type="entry name" value="REVERSE TRANSCRIPTASE ZINC-BINDING DOMAIN-CONTAINING PROTEIN-RELATED-RELATED"/>
    <property type="match status" value="1"/>
</dbReference>
<accession>Q0J6H9</accession>
<gene>
    <name evidence="2" type="ordered locus">Os08g0318600</name>
</gene>
<evidence type="ECO:0000313" key="3">
    <source>
        <dbReference type="Proteomes" id="UP000000763"/>
    </source>
</evidence>